<dbReference type="SUPFAM" id="SSF51110">
    <property type="entry name" value="alpha-D-mannose-specific plant lectins"/>
    <property type="match status" value="1"/>
</dbReference>
<dbReference type="InterPro" id="IPR000858">
    <property type="entry name" value="S_locus_glycoprot_dom"/>
</dbReference>
<dbReference type="PROSITE" id="PS00107">
    <property type="entry name" value="PROTEIN_KINASE_ATP"/>
    <property type="match status" value="1"/>
</dbReference>
<dbReference type="Gene3D" id="3.30.200.20">
    <property type="entry name" value="Phosphorylase Kinase, domain 1"/>
    <property type="match status" value="1"/>
</dbReference>
<evidence type="ECO:0000256" key="13">
    <source>
        <dbReference type="PIRNR" id="PIRNR000641"/>
    </source>
</evidence>
<dbReference type="FunFam" id="2.90.10.10:FF:000002">
    <property type="entry name" value="Serine/threonine-protein kinase"/>
    <property type="match status" value="1"/>
</dbReference>
<dbReference type="Proteomes" id="UP000585474">
    <property type="component" value="Unassembled WGS sequence"/>
</dbReference>
<dbReference type="EMBL" id="BJWL01000363">
    <property type="protein sequence ID" value="GFS41140.1"/>
    <property type="molecule type" value="Genomic_DNA"/>
</dbReference>
<organism evidence="19 20">
    <name type="scientific">Actinidia rufa</name>
    <dbReference type="NCBI Taxonomy" id="165716"/>
    <lineage>
        <taxon>Eukaryota</taxon>
        <taxon>Viridiplantae</taxon>
        <taxon>Streptophyta</taxon>
        <taxon>Embryophyta</taxon>
        <taxon>Tracheophyta</taxon>
        <taxon>Spermatophyta</taxon>
        <taxon>Magnoliopsida</taxon>
        <taxon>eudicotyledons</taxon>
        <taxon>Gunneridae</taxon>
        <taxon>Pentapetalae</taxon>
        <taxon>asterids</taxon>
        <taxon>Ericales</taxon>
        <taxon>Actinidiaceae</taxon>
        <taxon>Actinidia</taxon>
    </lineage>
</organism>
<dbReference type="GO" id="GO:0016020">
    <property type="term" value="C:membrane"/>
    <property type="evidence" value="ECO:0007669"/>
    <property type="project" value="UniProtKB-SubCell"/>
</dbReference>
<dbReference type="PROSITE" id="PS00108">
    <property type="entry name" value="PROTEIN_KINASE_ST"/>
    <property type="match status" value="1"/>
</dbReference>
<dbReference type="InterPro" id="IPR003609">
    <property type="entry name" value="Pan_app"/>
</dbReference>
<dbReference type="PIRSF" id="PIRSF000641">
    <property type="entry name" value="SRK"/>
    <property type="match status" value="1"/>
</dbReference>
<dbReference type="Gene3D" id="2.90.10.10">
    <property type="entry name" value="Bulb-type lectin domain"/>
    <property type="match status" value="1"/>
</dbReference>
<evidence type="ECO:0000313" key="19">
    <source>
        <dbReference type="EMBL" id="GFS41140.1"/>
    </source>
</evidence>
<protein>
    <recommendedName>
        <fullName evidence="13">Receptor-like serine/threonine-protein kinase</fullName>
        <ecNumber evidence="13">2.7.11.1</ecNumber>
    </recommendedName>
</protein>
<dbReference type="OrthoDB" id="643280at2759"/>
<feature type="domain" description="Apple" evidence="18">
    <location>
        <begin position="347"/>
        <end position="425"/>
    </location>
</feature>
<feature type="chain" id="PRO_5029677572" description="Receptor-like serine/threonine-protein kinase" evidence="15">
    <location>
        <begin position="29"/>
        <end position="776"/>
    </location>
</feature>
<dbReference type="PANTHER" id="PTHR47974">
    <property type="entry name" value="OS07G0415500 PROTEIN"/>
    <property type="match status" value="1"/>
</dbReference>
<evidence type="ECO:0000256" key="3">
    <source>
        <dbReference type="ARBA" id="ARBA00022679"/>
    </source>
</evidence>
<comment type="catalytic activity">
    <reaction evidence="13">
        <text>L-threonyl-[protein] + ATP = O-phospho-L-threonyl-[protein] + ADP + H(+)</text>
        <dbReference type="Rhea" id="RHEA:46608"/>
        <dbReference type="Rhea" id="RHEA-COMP:11060"/>
        <dbReference type="Rhea" id="RHEA-COMP:11605"/>
        <dbReference type="ChEBI" id="CHEBI:15378"/>
        <dbReference type="ChEBI" id="CHEBI:30013"/>
        <dbReference type="ChEBI" id="CHEBI:30616"/>
        <dbReference type="ChEBI" id="CHEBI:61977"/>
        <dbReference type="ChEBI" id="CHEBI:456216"/>
        <dbReference type="EC" id="2.7.11.1"/>
    </reaction>
</comment>
<evidence type="ECO:0000256" key="11">
    <source>
        <dbReference type="ARBA" id="ARBA00023157"/>
    </source>
</evidence>
<comment type="similarity">
    <text evidence="13">Belongs to the protein kinase superfamily. Ser/Thr protein kinase family.</text>
</comment>
<dbReference type="PROSITE" id="PS50948">
    <property type="entry name" value="PAN"/>
    <property type="match status" value="1"/>
</dbReference>
<evidence type="ECO:0000256" key="7">
    <source>
        <dbReference type="ARBA" id="ARBA00022777"/>
    </source>
</evidence>
<dbReference type="PANTHER" id="PTHR47974:SF19">
    <property type="entry name" value="RECEPTOR-LIKE SERINE_THREONINE-PROTEIN KINASE"/>
    <property type="match status" value="1"/>
</dbReference>
<comment type="caution">
    <text evidence="19">The sequence shown here is derived from an EMBL/GenBank/DDBJ whole genome shotgun (WGS) entry which is preliminary data.</text>
</comment>
<evidence type="ECO:0000259" key="18">
    <source>
        <dbReference type="PROSITE" id="PS50948"/>
    </source>
</evidence>
<keyword evidence="19" id="KW-0430">Lectin</keyword>
<keyword evidence="20" id="KW-1185">Reference proteome</keyword>
<dbReference type="InterPro" id="IPR008271">
    <property type="entry name" value="Ser/Thr_kinase_AS"/>
</dbReference>
<keyword evidence="12" id="KW-0325">Glycoprotein</keyword>
<dbReference type="InterPro" id="IPR036426">
    <property type="entry name" value="Bulb-type_lectin_dom_sf"/>
</dbReference>
<evidence type="ECO:0000256" key="1">
    <source>
        <dbReference type="ARBA" id="ARBA00004167"/>
    </source>
</evidence>
<evidence type="ECO:0000259" key="16">
    <source>
        <dbReference type="PROSITE" id="PS50011"/>
    </source>
</evidence>
<keyword evidence="10" id="KW-0472">Membrane</keyword>
<evidence type="ECO:0000259" key="17">
    <source>
        <dbReference type="PROSITE" id="PS50927"/>
    </source>
</evidence>
<dbReference type="GO" id="GO:0005524">
    <property type="term" value="F:ATP binding"/>
    <property type="evidence" value="ECO:0007669"/>
    <property type="project" value="UniProtKB-UniRule"/>
</dbReference>
<evidence type="ECO:0000256" key="6">
    <source>
        <dbReference type="ARBA" id="ARBA00022741"/>
    </source>
</evidence>
<dbReference type="InterPro" id="IPR017441">
    <property type="entry name" value="Protein_kinase_ATP_BS"/>
</dbReference>
<dbReference type="AlphaFoldDB" id="A0A7J0DTL4"/>
<dbReference type="PROSITE" id="PS50927">
    <property type="entry name" value="BULB_LECTIN"/>
    <property type="match status" value="1"/>
</dbReference>
<dbReference type="Gene3D" id="1.10.510.10">
    <property type="entry name" value="Transferase(Phosphotransferase) domain 1"/>
    <property type="match status" value="1"/>
</dbReference>
<dbReference type="SMART" id="SM00473">
    <property type="entry name" value="PAN_AP"/>
    <property type="match status" value="1"/>
</dbReference>
<evidence type="ECO:0000256" key="8">
    <source>
        <dbReference type="ARBA" id="ARBA00022840"/>
    </source>
</evidence>
<evidence type="ECO:0000256" key="14">
    <source>
        <dbReference type="PROSITE-ProRule" id="PRU10141"/>
    </source>
</evidence>
<dbReference type="CDD" id="cd00028">
    <property type="entry name" value="B_lectin"/>
    <property type="match status" value="1"/>
</dbReference>
<feature type="signal peptide" evidence="15">
    <location>
        <begin position="1"/>
        <end position="28"/>
    </location>
</feature>
<comment type="catalytic activity">
    <reaction evidence="13">
        <text>L-seryl-[protein] + ATP = O-phospho-L-seryl-[protein] + ADP + H(+)</text>
        <dbReference type="Rhea" id="RHEA:17989"/>
        <dbReference type="Rhea" id="RHEA-COMP:9863"/>
        <dbReference type="Rhea" id="RHEA-COMP:11604"/>
        <dbReference type="ChEBI" id="CHEBI:15378"/>
        <dbReference type="ChEBI" id="CHEBI:29999"/>
        <dbReference type="ChEBI" id="CHEBI:30616"/>
        <dbReference type="ChEBI" id="CHEBI:83421"/>
        <dbReference type="ChEBI" id="CHEBI:456216"/>
        <dbReference type="EC" id="2.7.11.1"/>
    </reaction>
</comment>
<dbReference type="GO" id="GO:0030246">
    <property type="term" value="F:carbohydrate binding"/>
    <property type="evidence" value="ECO:0007669"/>
    <property type="project" value="UniProtKB-KW"/>
</dbReference>
<comment type="subcellular location">
    <subcellularLocation>
        <location evidence="1">Membrane</location>
        <topology evidence="1">Single-pass membrane protein</topology>
    </subcellularLocation>
</comment>
<reference evidence="20" key="1">
    <citation type="submission" date="2019-07" db="EMBL/GenBank/DDBJ databases">
        <title>De Novo Assembly of kiwifruit Actinidia rufa.</title>
        <authorList>
            <person name="Sugita-Konishi S."/>
            <person name="Sato K."/>
            <person name="Mori E."/>
            <person name="Abe Y."/>
            <person name="Kisaki G."/>
            <person name="Hamano K."/>
            <person name="Suezawa K."/>
            <person name="Otani M."/>
            <person name="Fukuda T."/>
            <person name="Manabe T."/>
            <person name="Gomi K."/>
            <person name="Tabuchi M."/>
            <person name="Akimitsu K."/>
            <person name="Kataoka I."/>
        </authorList>
    </citation>
    <scope>NUCLEOTIDE SEQUENCE [LARGE SCALE GENOMIC DNA]</scope>
    <source>
        <strain evidence="20">cv. Fuchu</strain>
    </source>
</reference>
<evidence type="ECO:0000313" key="20">
    <source>
        <dbReference type="Proteomes" id="UP000585474"/>
    </source>
</evidence>
<dbReference type="SUPFAM" id="SSF56112">
    <property type="entry name" value="Protein kinase-like (PK-like)"/>
    <property type="match status" value="1"/>
</dbReference>
<keyword evidence="7 13" id="KW-0418">Kinase</keyword>
<keyword evidence="11" id="KW-1015">Disulfide bond</keyword>
<gene>
    <name evidence="19" type="ORF">Acr_00g0072650</name>
</gene>
<dbReference type="FunFam" id="1.10.510.10:FF:000384">
    <property type="entry name" value="G-type lectin S-receptor-like serine/threonine-protein kinase"/>
    <property type="match status" value="1"/>
</dbReference>
<feature type="domain" description="Bulb-type lectin" evidence="17">
    <location>
        <begin position="29"/>
        <end position="154"/>
    </location>
</feature>
<dbReference type="SMART" id="SM00220">
    <property type="entry name" value="S_TKc"/>
    <property type="match status" value="1"/>
</dbReference>
<keyword evidence="3 13" id="KW-0808">Transferase</keyword>
<dbReference type="PROSITE" id="PS50011">
    <property type="entry name" value="PROTEIN_KINASE_DOM"/>
    <property type="match status" value="1"/>
</dbReference>
<name>A0A7J0DTL4_9ERIC</name>
<dbReference type="Pfam" id="PF00954">
    <property type="entry name" value="S_locus_glycop"/>
    <property type="match status" value="1"/>
</dbReference>
<dbReference type="InterPro" id="IPR000719">
    <property type="entry name" value="Prot_kinase_dom"/>
</dbReference>
<evidence type="ECO:0000256" key="9">
    <source>
        <dbReference type="ARBA" id="ARBA00022989"/>
    </source>
</evidence>
<sequence>MSLKCNNQWLFLFVVIFILSFNTHLSKGSDAIYFGQSLSGKQTITSQDGVFELGFFTPGNSQNYYIGIWYKKLPNKTVVWVANRNQPISDPSSSELKLMRNGNLVLLERSKSQTRIWSTNSASNLANSTIAMLLDNGNFVLRDTNSSTIIWQSFDHPTDTWLPDGKVGYHKLRNEKQVLTSWRSSEDPAPSLFSFEVQPNPSIILLRNGSKLYWTTGLWDGKVFRLVLEIALAHYIKNVTYVSNENESYFTYESRNPTALIRFMLDVTALTGQLKQFVWEKDFPTWSLFWAKPPQQCEVYAFCGPFSSCTQDVPICTCIEGFEPRTLADWELGDHSDGCVRKIPLECDNRGNDTFVLVTNIHFPVNSEALTVGNIDECQLVCLRNCSCTAYAYNNGCLIWGSALLNVQKLPVDDTSGRDLHVRVAASELEATRPKAKRRETLFGLFSEQLVGSSFCLAFRDIRNATKNFSEKLGEGGFGSVFMGTLPNSTLVAVKLPKSLEQGEKQFCAEVSTIGMIQHINLVHLHGFCKEGTQRFLVYDYMPNGSLESHLFNKDSNVLDWKKRYKLPIGIARALAYLHEKCRDCIIHCDMKPDNILLDGEYNPKVVDFGLAKLLRRDFSRILTTVRGTRGYLAPEWISGEAITSKADVFSYGMVLFEIISGRRNIDIVNDEMVEYFAYRVASKINEGKEVLVTLLDTKLEGNAGVEELTRACKIACWCIQDDEKDRLTMGQVVLALEGFIEVDAPPIPRFYQRLGDKPMEPFVYQEATSTSTLLS</sequence>
<dbReference type="InterPro" id="IPR011009">
    <property type="entry name" value="Kinase-like_dom_sf"/>
</dbReference>
<evidence type="ECO:0000256" key="2">
    <source>
        <dbReference type="ARBA" id="ARBA00022527"/>
    </source>
</evidence>
<evidence type="ECO:0000256" key="12">
    <source>
        <dbReference type="ARBA" id="ARBA00023180"/>
    </source>
</evidence>
<dbReference type="CDD" id="cd01098">
    <property type="entry name" value="PAN_AP_plant"/>
    <property type="match status" value="1"/>
</dbReference>
<dbReference type="Pfam" id="PF00069">
    <property type="entry name" value="Pkinase"/>
    <property type="match status" value="1"/>
</dbReference>
<evidence type="ECO:0000256" key="15">
    <source>
        <dbReference type="SAM" id="SignalP"/>
    </source>
</evidence>
<dbReference type="Pfam" id="PF08276">
    <property type="entry name" value="PAN_2"/>
    <property type="match status" value="1"/>
</dbReference>
<evidence type="ECO:0000256" key="4">
    <source>
        <dbReference type="ARBA" id="ARBA00022692"/>
    </source>
</evidence>
<keyword evidence="9" id="KW-1133">Transmembrane helix</keyword>
<keyword evidence="4" id="KW-0812">Transmembrane</keyword>
<evidence type="ECO:0000256" key="10">
    <source>
        <dbReference type="ARBA" id="ARBA00023136"/>
    </source>
</evidence>
<dbReference type="EC" id="2.7.11.1" evidence="13"/>
<dbReference type="GO" id="GO:0004674">
    <property type="term" value="F:protein serine/threonine kinase activity"/>
    <property type="evidence" value="ECO:0007669"/>
    <property type="project" value="UniProtKB-KW"/>
</dbReference>
<keyword evidence="2 13" id="KW-0723">Serine/threonine-protein kinase</keyword>
<accession>A0A7J0DTL4</accession>
<proteinExistence type="inferred from homology"/>
<dbReference type="SMART" id="SM00108">
    <property type="entry name" value="B_lectin"/>
    <property type="match status" value="1"/>
</dbReference>
<feature type="binding site" evidence="14">
    <location>
        <position position="495"/>
    </location>
    <ligand>
        <name>ATP</name>
        <dbReference type="ChEBI" id="CHEBI:30616"/>
    </ligand>
</feature>
<dbReference type="GO" id="GO:0048544">
    <property type="term" value="P:recognition of pollen"/>
    <property type="evidence" value="ECO:0007669"/>
    <property type="project" value="InterPro"/>
</dbReference>
<dbReference type="FunFam" id="3.30.200.20:FF:000178">
    <property type="entry name" value="serine/threonine-protein kinase PBS1-like"/>
    <property type="match status" value="1"/>
</dbReference>
<dbReference type="Pfam" id="PF01453">
    <property type="entry name" value="B_lectin"/>
    <property type="match status" value="1"/>
</dbReference>
<dbReference type="InterPro" id="IPR001480">
    <property type="entry name" value="Bulb-type_lectin_dom"/>
</dbReference>
<dbReference type="InterPro" id="IPR024171">
    <property type="entry name" value="SRK-like_kinase"/>
</dbReference>
<evidence type="ECO:0000256" key="5">
    <source>
        <dbReference type="ARBA" id="ARBA00022729"/>
    </source>
</evidence>
<keyword evidence="6 13" id="KW-0547">Nucleotide-binding</keyword>
<feature type="domain" description="Protein kinase" evidence="16">
    <location>
        <begin position="467"/>
        <end position="741"/>
    </location>
</feature>
<keyword evidence="5 15" id="KW-0732">Signal</keyword>
<keyword evidence="8 13" id="KW-0067">ATP-binding</keyword>